<evidence type="ECO:0000256" key="1">
    <source>
        <dbReference type="SAM" id="Phobius"/>
    </source>
</evidence>
<name>A0A4U9D6V1_RAOTE</name>
<accession>A0A4U9D6V1</accession>
<evidence type="ECO:0000313" key="2">
    <source>
        <dbReference type="EMBL" id="VTN14359.1"/>
    </source>
</evidence>
<protein>
    <recommendedName>
        <fullName evidence="4">Phosphonate ABC transporter, permease protein PhnE</fullName>
    </recommendedName>
</protein>
<proteinExistence type="predicted"/>
<evidence type="ECO:0008006" key="4">
    <source>
        <dbReference type="Google" id="ProtNLM"/>
    </source>
</evidence>
<keyword evidence="1" id="KW-0472">Membrane</keyword>
<dbReference type="EMBL" id="CABDVU010000001">
    <property type="protein sequence ID" value="VTN14359.1"/>
    <property type="molecule type" value="Genomic_DNA"/>
</dbReference>
<evidence type="ECO:0000313" key="3">
    <source>
        <dbReference type="Proteomes" id="UP000339249"/>
    </source>
</evidence>
<feature type="transmembrane region" description="Helical" evidence="1">
    <location>
        <begin position="27"/>
        <end position="46"/>
    </location>
</feature>
<gene>
    <name evidence="2" type="ORF">NCTC9185_06421</name>
</gene>
<sequence length="134" mass="15847">MSQWQNQPDIAASRRQHKALYQAQGRYLRYVGLLALLSVLYYVWFFMQFGISGEQLTTGLQQISRYLLRMFVWHDFFNWPFPLLFHADRDYPGDRLRRDAHRHGYRPAALLPRGAQYYARLDSGDYRPADASAV</sequence>
<dbReference type="AlphaFoldDB" id="A0A4U9D6V1"/>
<reference evidence="2 3" key="1">
    <citation type="submission" date="2019-04" db="EMBL/GenBank/DDBJ databases">
        <authorList>
            <consortium name="Pathogen Informatics"/>
        </authorList>
    </citation>
    <scope>NUCLEOTIDE SEQUENCE [LARGE SCALE GENOMIC DNA]</scope>
    <source>
        <strain evidence="2 3">NCTC9185</strain>
    </source>
</reference>
<dbReference type="Proteomes" id="UP000339249">
    <property type="component" value="Unassembled WGS sequence"/>
</dbReference>
<keyword evidence="1" id="KW-1133">Transmembrane helix</keyword>
<organism evidence="2 3">
    <name type="scientific">Raoultella terrigena</name>
    <name type="common">Klebsiella terrigena</name>
    <dbReference type="NCBI Taxonomy" id="577"/>
    <lineage>
        <taxon>Bacteria</taxon>
        <taxon>Pseudomonadati</taxon>
        <taxon>Pseudomonadota</taxon>
        <taxon>Gammaproteobacteria</taxon>
        <taxon>Enterobacterales</taxon>
        <taxon>Enterobacteriaceae</taxon>
        <taxon>Klebsiella/Raoultella group</taxon>
        <taxon>Raoultella</taxon>
    </lineage>
</organism>
<keyword evidence="1" id="KW-0812">Transmembrane</keyword>